<sequence>MEKYLLLVIIISVEAIFLLLQKKSRTFELRDKGIEICYWKLSYRRRLIRTLWFIPIAVIELVWFYFTFKSGFLTCVIGILCGGELIIQLVYNYRHWKNGDGG</sequence>
<evidence type="ECO:0000256" key="1">
    <source>
        <dbReference type="SAM" id="Phobius"/>
    </source>
</evidence>
<keyword evidence="1" id="KW-1133">Transmembrane helix</keyword>
<gene>
    <name evidence="2" type="ORF">BGLFYP119_02272</name>
</gene>
<feature type="transmembrane region" description="Helical" evidence="1">
    <location>
        <begin position="6"/>
        <end position="22"/>
    </location>
</feature>
<evidence type="ECO:0000313" key="2">
    <source>
        <dbReference type="EMBL" id="VYT20946.1"/>
    </source>
</evidence>
<feature type="transmembrane region" description="Helical" evidence="1">
    <location>
        <begin position="71"/>
        <end position="91"/>
    </location>
</feature>
<dbReference type="RefSeq" id="WP_156354713.1">
    <property type="nucleotide sequence ID" value="NZ_CACRST010000022.1"/>
</dbReference>
<name>A0A6N2V1K2_9FIRM</name>
<reference evidence="2" key="1">
    <citation type="submission" date="2019-11" db="EMBL/GenBank/DDBJ databases">
        <authorList>
            <person name="Feng L."/>
        </authorList>
    </citation>
    <scope>NUCLEOTIDE SEQUENCE</scope>
    <source>
        <strain evidence="2">BgluceraseaLFYP119</strain>
    </source>
</reference>
<proteinExistence type="predicted"/>
<dbReference type="EMBL" id="CACRST010000022">
    <property type="protein sequence ID" value="VYT20946.1"/>
    <property type="molecule type" value="Genomic_DNA"/>
</dbReference>
<dbReference type="AlphaFoldDB" id="A0A6N2V1K2"/>
<accession>A0A6N2V1K2</accession>
<protein>
    <submittedName>
        <fullName evidence="2">Uncharacterized protein</fullName>
    </submittedName>
</protein>
<keyword evidence="1" id="KW-0812">Transmembrane</keyword>
<keyword evidence="1" id="KW-0472">Membrane</keyword>
<feature type="transmembrane region" description="Helical" evidence="1">
    <location>
        <begin position="47"/>
        <end position="65"/>
    </location>
</feature>
<organism evidence="2">
    <name type="scientific">Blautia glucerasea</name>
    <dbReference type="NCBI Taxonomy" id="536633"/>
    <lineage>
        <taxon>Bacteria</taxon>
        <taxon>Bacillati</taxon>
        <taxon>Bacillota</taxon>
        <taxon>Clostridia</taxon>
        <taxon>Lachnospirales</taxon>
        <taxon>Lachnospiraceae</taxon>
        <taxon>Blautia</taxon>
    </lineage>
</organism>